<feature type="compositionally biased region" description="Basic residues" evidence="1">
    <location>
        <begin position="44"/>
        <end position="54"/>
    </location>
</feature>
<protein>
    <submittedName>
        <fullName evidence="3">Uncharacterized protein</fullName>
    </submittedName>
</protein>
<reference evidence="3" key="1">
    <citation type="submission" date="2023-06" db="EMBL/GenBank/DDBJ databases">
        <title>Genome-scale phylogeny and comparative genomics of the fungal order Sordariales.</title>
        <authorList>
            <consortium name="Lawrence Berkeley National Laboratory"/>
            <person name="Hensen N."/>
            <person name="Bonometti L."/>
            <person name="Westerberg I."/>
            <person name="Brannstrom I.O."/>
            <person name="Guillou S."/>
            <person name="Cros-Aarteil S."/>
            <person name="Calhoun S."/>
            <person name="Haridas S."/>
            <person name="Kuo A."/>
            <person name="Mondo S."/>
            <person name="Pangilinan J."/>
            <person name="Riley R."/>
            <person name="Labutti K."/>
            <person name="Andreopoulos B."/>
            <person name="Lipzen A."/>
            <person name="Chen C."/>
            <person name="Yanf M."/>
            <person name="Daum C."/>
            <person name="Ng V."/>
            <person name="Clum A."/>
            <person name="Steindorff A."/>
            <person name="Ohm R."/>
            <person name="Martin F."/>
            <person name="Silar P."/>
            <person name="Natvig D."/>
            <person name="Lalanne C."/>
            <person name="Gautier V."/>
            <person name="Ament-Velasquez S.L."/>
            <person name="Kruys A."/>
            <person name="Hutchinson M.I."/>
            <person name="Powell A.J."/>
            <person name="Barry K."/>
            <person name="Miller A.N."/>
            <person name="Grigoriev I.V."/>
            <person name="Debuchy R."/>
            <person name="Gladieux P."/>
            <person name="Thoren M.H."/>
            <person name="Johannesson H."/>
        </authorList>
    </citation>
    <scope>NUCLEOTIDE SEQUENCE</scope>
    <source>
        <strain evidence="3">SMH2532-1</strain>
    </source>
</reference>
<dbReference type="EMBL" id="JAULSV010000001">
    <property type="protein sequence ID" value="KAK0657662.1"/>
    <property type="molecule type" value="Genomic_DNA"/>
</dbReference>
<proteinExistence type="predicted"/>
<feature type="signal peptide" evidence="2">
    <location>
        <begin position="1"/>
        <end position="18"/>
    </location>
</feature>
<evidence type="ECO:0000256" key="1">
    <source>
        <dbReference type="SAM" id="MobiDB-lite"/>
    </source>
</evidence>
<evidence type="ECO:0000313" key="3">
    <source>
        <dbReference type="EMBL" id="KAK0657662.1"/>
    </source>
</evidence>
<comment type="caution">
    <text evidence="3">The sequence shown here is derived from an EMBL/GenBank/DDBJ whole genome shotgun (WGS) entry which is preliminary data.</text>
</comment>
<feature type="region of interest" description="Disordered" evidence="1">
    <location>
        <begin position="34"/>
        <end position="75"/>
    </location>
</feature>
<dbReference type="AlphaFoldDB" id="A0AA39YS89"/>
<organism evidence="3 4">
    <name type="scientific">Cercophora newfieldiana</name>
    <dbReference type="NCBI Taxonomy" id="92897"/>
    <lineage>
        <taxon>Eukaryota</taxon>
        <taxon>Fungi</taxon>
        <taxon>Dikarya</taxon>
        <taxon>Ascomycota</taxon>
        <taxon>Pezizomycotina</taxon>
        <taxon>Sordariomycetes</taxon>
        <taxon>Sordariomycetidae</taxon>
        <taxon>Sordariales</taxon>
        <taxon>Lasiosphaeriaceae</taxon>
        <taxon>Cercophora</taxon>
    </lineage>
</organism>
<name>A0AA39YS89_9PEZI</name>
<sequence length="132" mass="14620">MLRICVGGLALGLRRAMAAVARCWHKAVQCESEERETFEASGEKKRRSSRRKLRRDSPANTHCHGEEVGTMLTSFPSTSSKMTPFIHLVVERAKNPLLCDVLSAVSACGVLAAFPGLRVFHQPQSVSWWVPT</sequence>
<evidence type="ECO:0000256" key="2">
    <source>
        <dbReference type="SAM" id="SignalP"/>
    </source>
</evidence>
<accession>A0AA39YS89</accession>
<keyword evidence="2" id="KW-0732">Signal</keyword>
<dbReference type="Proteomes" id="UP001174936">
    <property type="component" value="Unassembled WGS sequence"/>
</dbReference>
<keyword evidence="4" id="KW-1185">Reference proteome</keyword>
<feature type="chain" id="PRO_5041422474" evidence="2">
    <location>
        <begin position="19"/>
        <end position="132"/>
    </location>
</feature>
<gene>
    <name evidence="3" type="ORF">B0T16DRAFT_402261</name>
</gene>
<evidence type="ECO:0000313" key="4">
    <source>
        <dbReference type="Proteomes" id="UP001174936"/>
    </source>
</evidence>